<dbReference type="Gene3D" id="2.40.50.140">
    <property type="entry name" value="Nucleic acid-binding proteins"/>
    <property type="match status" value="1"/>
</dbReference>
<dbReference type="Proteomes" id="UP000198981">
    <property type="component" value="Unassembled WGS sequence"/>
</dbReference>
<reference evidence="2" key="1">
    <citation type="submission" date="2016-10" db="EMBL/GenBank/DDBJ databases">
        <authorList>
            <person name="Varghese N."/>
            <person name="Submissions S."/>
        </authorList>
    </citation>
    <scope>NUCLEOTIDE SEQUENCE [LARGE SCALE GENOMIC DNA]</scope>
    <source>
        <strain evidence="2">DSM 45722</strain>
    </source>
</reference>
<proteinExistence type="predicted"/>
<dbReference type="InterPro" id="IPR012340">
    <property type="entry name" value="NA-bd_OB-fold"/>
</dbReference>
<dbReference type="RefSeq" id="WP_092798858.1">
    <property type="nucleotide sequence ID" value="NZ_FMUH01000001.1"/>
</dbReference>
<organism evidence="1 2">
    <name type="scientific">Klenkia marina</name>
    <dbReference type="NCBI Taxonomy" id="1960309"/>
    <lineage>
        <taxon>Bacteria</taxon>
        <taxon>Bacillati</taxon>
        <taxon>Actinomycetota</taxon>
        <taxon>Actinomycetes</taxon>
        <taxon>Geodermatophilales</taxon>
        <taxon>Geodermatophilaceae</taxon>
        <taxon>Klenkia</taxon>
    </lineage>
</organism>
<dbReference type="AlphaFoldDB" id="A0A1G4X9A1"/>
<protein>
    <recommendedName>
        <fullName evidence="3">Single-strand DNA-binding protein</fullName>
    </recommendedName>
</protein>
<keyword evidence="2" id="KW-1185">Reference proteome</keyword>
<evidence type="ECO:0000313" key="2">
    <source>
        <dbReference type="Proteomes" id="UP000198981"/>
    </source>
</evidence>
<name>A0A1G4X9A1_9ACTN</name>
<sequence>MALLTFAGRLTADPVVDRSDRTLSAEFVVAESTGAYVRGEWVPHAVPTTRWVRTPHQLTDAVAATLRSGVHVVVTGREHTELRGRHEVRVVEAVRVGVLLAAEQTVTVHPHPGPGSWWPTDV</sequence>
<dbReference type="OrthoDB" id="5069407at2"/>
<evidence type="ECO:0008006" key="3">
    <source>
        <dbReference type="Google" id="ProtNLM"/>
    </source>
</evidence>
<dbReference type="STRING" id="1960309.SAMN03159343_0202"/>
<gene>
    <name evidence="1" type="ORF">SAMN03159343_0202</name>
</gene>
<evidence type="ECO:0000313" key="1">
    <source>
        <dbReference type="EMBL" id="SCX37793.1"/>
    </source>
</evidence>
<dbReference type="EMBL" id="FMUH01000001">
    <property type="protein sequence ID" value="SCX37793.1"/>
    <property type="molecule type" value="Genomic_DNA"/>
</dbReference>
<accession>A0A1G4X9A1</accession>